<accession>A0A382I8V7</accession>
<proteinExistence type="predicted"/>
<name>A0A382I8V7_9ZZZZ</name>
<sequence length="26" mass="2926">MLMLTSLRVNILFATAQTFLTMPVNV</sequence>
<reference evidence="1" key="1">
    <citation type="submission" date="2018-05" db="EMBL/GenBank/DDBJ databases">
        <authorList>
            <person name="Lanie J.A."/>
            <person name="Ng W.-L."/>
            <person name="Kazmierczak K.M."/>
            <person name="Andrzejewski T.M."/>
            <person name="Davidsen T.M."/>
            <person name="Wayne K.J."/>
            <person name="Tettelin H."/>
            <person name="Glass J.I."/>
            <person name="Rusch D."/>
            <person name="Podicherti R."/>
            <person name="Tsui H.-C.T."/>
            <person name="Winkler M.E."/>
        </authorList>
    </citation>
    <scope>NUCLEOTIDE SEQUENCE</scope>
</reference>
<dbReference type="EMBL" id="UINC01065538">
    <property type="protein sequence ID" value="SVB95313.1"/>
    <property type="molecule type" value="Genomic_DNA"/>
</dbReference>
<protein>
    <submittedName>
        <fullName evidence="1">Uncharacterized protein</fullName>
    </submittedName>
</protein>
<dbReference type="AlphaFoldDB" id="A0A382I8V7"/>
<evidence type="ECO:0000313" key="1">
    <source>
        <dbReference type="EMBL" id="SVB95313.1"/>
    </source>
</evidence>
<gene>
    <name evidence="1" type="ORF">METZ01_LOCUS248167</name>
</gene>
<organism evidence="1">
    <name type="scientific">marine metagenome</name>
    <dbReference type="NCBI Taxonomy" id="408172"/>
    <lineage>
        <taxon>unclassified sequences</taxon>
        <taxon>metagenomes</taxon>
        <taxon>ecological metagenomes</taxon>
    </lineage>
</organism>